<evidence type="ECO:0000313" key="3">
    <source>
        <dbReference type="Proteomes" id="UP000016543"/>
    </source>
</evidence>
<sequence length="177" mass="20220">MKRIWVTSLIPLSLIATSVFAGEAKVTFKDVEKYTDFSPATGIESRFQEKTKEDFTEKFNELASLLPEKQTLEVTVTDVDLTGRIEPTFGQSATSYIRVVRPIDFPRINLTYKLTDAQGQVIKENSVVVKDMGFDMDSMASIKRNRDINYYEHKMLEEWFRETFSEQIKANQPGGSA</sequence>
<feature type="signal peptide" evidence="1">
    <location>
        <begin position="1"/>
        <end position="21"/>
    </location>
</feature>
<dbReference type="Pfam" id="PF11454">
    <property type="entry name" value="DUF3016"/>
    <property type="match status" value="1"/>
</dbReference>
<reference evidence="2 3" key="1">
    <citation type="submission" date="2006-01" db="EMBL/GenBank/DDBJ databases">
        <authorList>
            <person name="Brettar I."/>
            <person name="Hofle M."/>
            <person name="Ferriera S."/>
            <person name="Johnson J."/>
            <person name="Kravitz S."/>
            <person name="Halpern A."/>
            <person name="Remington K."/>
            <person name="Beeson K."/>
            <person name="Tran B."/>
            <person name="Rogers Y.-H."/>
            <person name="Friedman R."/>
            <person name="Venter J.C."/>
        </authorList>
    </citation>
    <scope>NUCLEOTIDE SEQUENCE [LARGE SCALE GENOMIC DNA]</scope>
    <source>
        <strain evidence="2 3">OS145</strain>
    </source>
</reference>
<evidence type="ECO:0008006" key="4">
    <source>
        <dbReference type="Google" id="ProtNLM"/>
    </source>
</evidence>
<keyword evidence="3" id="KW-1185">Reference proteome</keyword>
<dbReference type="InterPro" id="IPR021557">
    <property type="entry name" value="DUF3016"/>
</dbReference>
<dbReference type="Proteomes" id="UP000016543">
    <property type="component" value="Unassembled WGS sequence"/>
</dbReference>
<proteinExistence type="predicted"/>
<dbReference type="RefSeq" id="WP_006954338.1">
    <property type="nucleotide sequence ID" value="NZ_CH672403.1"/>
</dbReference>
<accession>A0ABM9WMZ5</accession>
<keyword evidence="1" id="KW-0732">Signal</keyword>
<organism evidence="2 3">
    <name type="scientific">Idiomarina baltica OS145</name>
    <dbReference type="NCBI Taxonomy" id="314276"/>
    <lineage>
        <taxon>Bacteria</taxon>
        <taxon>Pseudomonadati</taxon>
        <taxon>Pseudomonadota</taxon>
        <taxon>Gammaproteobacteria</taxon>
        <taxon>Alteromonadales</taxon>
        <taxon>Idiomarinaceae</taxon>
        <taxon>Idiomarina</taxon>
    </lineage>
</organism>
<feature type="chain" id="PRO_5045075136" description="DUF3016 domain-containing protein" evidence="1">
    <location>
        <begin position="22"/>
        <end position="177"/>
    </location>
</feature>
<comment type="caution">
    <text evidence="2">The sequence shown here is derived from an EMBL/GenBank/DDBJ whole genome shotgun (WGS) entry which is preliminary data.</text>
</comment>
<protein>
    <recommendedName>
        <fullName evidence="4">DUF3016 domain-containing protein</fullName>
    </recommendedName>
</protein>
<name>A0ABM9WMZ5_9GAMM</name>
<evidence type="ECO:0000256" key="1">
    <source>
        <dbReference type="SAM" id="SignalP"/>
    </source>
</evidence>
<gene>
    <name evidence="2" type="ORF">OS145_08132</name>
</gene>
<dbReference type="EMBL" id="AAMX01000007">
    <property type="protein sequence ID" value="EAQ32184.1"/>
    <property type="molecule type" value="Genomic_DNA"/>
</dbReference>
<evidence type="ECO:0000313" key="2">
    <source>
        <dbReference type="EMBL" id="EAQ32184.1"/>
    </source>
</evidence>